<dbReference type="GO" id="GO:0016301">
    <property type="term" value="F:kinase activity"/>
    <property type="evidence" value="ECO:0007669"/>
    <property type="project" value="UniProtKB-KW"/>
</dbReference>
<evidence type="ECO:0000313" key="12">
    <source>
        <dbReference type="Proteomes" id="UP000776252"/>
    </source>
</evidence>
<dbReference type="Pfam" id="PF17203">
    <property type="entry name" value="sCache_3_2"/>
    <property type="match status" value="1"/>
</dbReference>
<evidence type="ECO:0000259" key="9">
    <source>
        <dbReference type="PROSITE" id="PS50112"/>
    </source>
</evidence>
<comment type="caution">
    <text evidence="11">The sequence shown here is derived from an EMBL/GenBank/DDBJ whole genome shotgun (WGS) entry which is preliminary data.</text>
</comment>
<dbReference type="PROSITE" id="PS50112">
    <property type="entry name" value="PAS"/>
    <property type="match status" value="1"/>
</dbReference>
<dbReference type="PANTHER" id="PTHR43547:SF10">
    <property type="entry name" value="SENSOR HISTIDINE KINASE DCUS"/>
    <property type="match status" value="1"/>
</dbReference>
<name>A0ABS6BTP0_9CLOT</name>
<evidence type="ECO:0000313" key="11">
    <source>
        <dbReference type="EMBL" id="MBU3159700.1"/>
    </source>
</evidence>
<organism evidence="11 12">
    <name type="scientific">Clostridium frigoris</name>
    <dbReference type="NCBI Taxonomy" id="205327"/>
    <lineage>
        <taxon>Bacteria</taxon>
        <taxon>Bacillati</taxon>
        <taxon>Bacillota</taxon>
        <taxon>Clostridia</taxon>
        <taxon>Eubacteriales</taxon>
        <taxon>Clostridiaceae</taxon>
        <taxon>Clostridium</taxon>
    </lineage>
</organism>
<keyword evidence="4 7" id="KW-0812">Transmembrane</keyword>
<accession>A0ABS6BTP0</accession>
<dbReference type="NCBIfam" id="TIGR00229">
    <property type="entry name" value="sensory_box"/>
    <property type="match status" value="1"/>
</dbReference>
<keyword evidence="3" id="KW-0597">Phosphoprotein</keyword>
<keyword evidence="5 7" id="KW-1133">Transmembrane helix</keyword>
<dbReference type="SMART" id="SM00387">
    <property type="entry name" value="HATPase_c"/>
    <property type="match status" value="1"/>
</dbReference>
<evidence type="ECO:0000259" key="8">
    <source>
        <dbReference type="PROSITE" id="PS50109"/>
    </source>
</evidence>
<dbReference type="PANTHER" id="PTHR43547">
    <property type="entry name" value="TWO-COMPONENT HISTIDINE KINASE"/>
    <property type="match status" value="1"/>
</dbReference>
<protein>
    <submittedName>
        <fullName evidence="11">Sensor histidine kinase</fullName>
    </submittedName>
</protein>
<reference evidence="11 12" key="1">
    <citation type="submission" date="2021-06" db="EMBL/GenBank/DDBJ databases">
        <title>Clostridia strains as spoilage organisms.</title>
        <authorList>
            <person name="Wambui J."/>
            <person name="Stephan R."/>
            <person name="Stevens M.J.A."/>
        </authorList>
    </citation>
    <scope>NUCLEOTIDE SEQUENCE [LARGE SCALE GENOMIC DNA]</scope>
    <source>
        <strain evidence="11 12">DSM 14204</strain>
    </source>
</reference>
<dbReference type="PROSITE" id="PS50109">
    <property type="entry name" value="HIS_KIN"/>
    <property type="match status" value="1"/>
</dbReference>
<evidence type="ECO:0000256" key="1">
    <source>
        <dbReference type="ARBA" id="ARBA00004651"/>
    </source>
</evidence>
<evidence type="ECO:0000256" key="5">
    <source>
        <dbReference type="ARBA" id="ARBA00022989"/>
    </source>
</evidence>
<dbReference type="EMBL" id="JAHLDV010000012">
    <property type="protein sequence ID" value="MBU3159700.1"/>
    <property type="molecule type" value="Genomic_DNA"/>
</dbReference>
<dbReference type="InterPro" id="IPR005467">
    <property type="entry name" value="His_kinase_dom"/>
</dbReference>
<comment type="subcellular location">
    <subcellularLocation>
        <location evidence="1">Cell membrane</location>
        <topology evidence="1">Multi-pass membrane protein</topology>
    </subcellularLocation>
</comment>
<feature type="domain" description="Histidine kinase" evidence="8">
    <location>
        <begin position="332"/>
        <end position="522"/>
    </location>
</feature>
<keyword evidence="2" id="KW-1003">Cell membrane</keyword>
<feature type="domain" description="PAS" evidence="9">
    <location>
        <begin position="208"/>
        <end position="250"/>
    </location>
</feature>
<evidence type="ECO:0000256" key="7">
    <source>
        <dbReference type="SAM" id="Phobius"/>
    </source>
</evidence>
<sequence>MKLKTKITTTVIGILLLTIGSISILSFNQMKIILKDQFGRNLLDVANSVSMSSLVQNYLTSKDQINGQNLNNQIEAIRIKTKVEFIVVMDMKGIRYSHPTKDKIGKKFQGGDEKRVLTTGEEYVSEANGSLGPSLRVFTPILKDGNQIGAVAIGSPVNEVYNEIYSKIGRFIPFILLGLILGVTAATLLSSNIKKAIFGLEPEEIALILKEKEAVIESVKEGILAVDKKGRVTLFNKAAGEILELTKEDIGKPIANLSYEHKVSEVLKLGKYFENIEMKVRPGLTIFCKYNPLKNDKNEVIGLVMNFRDLTEVKKMAEELTGIKKMTCSLRAQNHEFMNKLHAISGMIQLGEYTQAVNFISNVSKTRKDISSILQGQIKNVYIAALLLSKYNKAEESRIIFEIDSNCKLDGLPEDMREDELGSVIGNLIENSFDEVTTDGKGFVHFKIFKLDNNLKIQVNDNGSGIPIEMRNKIYAIGATTKVGQRGVGMYVVKKIIDEMQGHIEFSIDNGTCWDISIPMERSLNL</sequence>
<gene>
    <name evidence="11" type="ORF">KPL37_08050</name>
</gene>
<keyword evidence="11" id="KW-0418">Kinase</keyword>
<keyword evidence="12" id="KW-1185">Reference proteome</keyword>
<dbReference type="Pfam" id="PF02518">
    <property type="entry name" value="HATPase_c"/>
    <property type="match status" value="1"/>
</dbReference>
<dbReference type="CDD" id="cd00130">
    <property type="entry name" value="PAS"/>
    <property type="match status" value="1"/>
</dbReference>
<proteinExistence type="predicted"/>
<evidence type="ECO:0000256" key="4">
    <source>
        <dbReference type="ARBA" id="ARBA00022692"/>
    </source>
</evidence>
<dbReference type="InterPro" id="IPR003594">
    <property type="entry name" value="HATPase_dom"/>
</dbReference>
<evidence type="ECO:0000256" key="2">
    <source>
        <dbReference type="ARBA" id="ARBA00022475"/>
    </source>
</evidence>
<dbReference type="InterPro" id="IPR000014">
    <property type="entry name" value="PAS"/>
</dbReference>
<feature type="transmembrane region" description="Helical" evidence="7">
    <location>
        <begin position="6"/>
        <end position="27"/>
    </location>
</feature>
<dbReference type="InterPro" id="IPR000700">
    <property type="entry name" value="PAS-assoc_C"/>
</dbReference>
<dbReference type="InterPro" id="IPR039506">
    <property type="entry name" value="SPOB_a"/>
</dbReference>
<evidence type="ECO:0000259" key="10">
    <source>
        <dbReference type="PROSITE" id="PS50113"/>
    </source>
</evidence>
<dbReference type="Pfam" id="PF14689">
    <property type="entry name" value="SPOB_a"/>
    <property type="match status" value="1"/>
</dbReference>
<keyword evidence="6 7" id="KW-0472">Membrane</keyword>
<keyword evidence="11" id="KW-0808">Transferase</keyword>
<evidence type="ECO:0000256" key="3">
    <source>
        <dbReference type="ARBA" id="ARBA00022553"/>
    </source>
</evidence>
<dbReference type="InterPro" id="IPR033463">
    <property type="entry name" value="sCache_3"/>
</dbReference>
<dbReference type="Proteomes" id="UP000776252">
    <property type="component" value="Unassembled WGS sequence"/>
</dbReference>
<dbReference type="RefSeq" id="WP_216147682.1">
    <property type="nucleotide sequence ID" value="NZ_JAHLDV010000012.1"/>
</dbReference>
<dbReference type="PROSITE" id="PS50113">
    <property type="entry name" value="PAC"/>
    <property type="match status" value="1"/>
</dbReference>
<feature type="domain" description="PAC" evidence="10">
    <location>
        <begin position="271"/>
        <end position="322"/>
    </location>
</feature>
<dbReference type="Pfam" id="PF13596">
    <property type="entry name" value="PAS_10"/>
    <property type="match status" value="1"/>
</dbReference>
<feature type="transmembrane region" description="Helical" evidence="7">
    <location>
        <begin position="171"/>
        <end position="189"/>
    </location>
</feature>
<evidence type="ECO:0000256" key="6">
    <source>
        <dbReference type="ARBA" id="ARBA00023136"/>
    </source>
</evidence>